<evidence type="ECO:0000313" key="1">
    <source>
        <dbReference type="EMBL" id="MEQ2196872.1"/>
    </source>
</evidence>
<keyword evidence="2" id="KW-1185">Reference proteome</keyword>
<protein>
    <submittedName>
        <fullName evidence="1">Uncharacterized protein</fullName>
    </submittedName>
</protein>
<feature type="non-terminal residue" evidence="1">
    <location>
        <position position="1"/>
    </location>
</feature>
<dbReference type="Proteomes" id="UP001434883">
    <property type="component" value="Unassembled WGS sequence"/>
</dbReference>
<reference evidence="1 2" key="1">
    <citation type="submission" date="2021-06" db="EMBL/GenBank/DDBJ databases">
        <authorList>
            <person name="Palmer J.M."/>
        </authorList>
    </citation>
    <scope>NUCLEOTIDE SEQUENCE [LARGE SCALE GENOMIC DNA]</scope>
    <source>
        <strain evidence="1 2">XC_2019</strain>
        <tissue evidence="1">Muscle</tissue>
    </source>
</reference>
<proteinExistence type="predicted"/>
<evidence type="ECO:0000313" key="2">
    <source>
        <dbReference type="Proteomes" id="UP001434883"/>
    </source>
</evidence>
<accession>A0ABV0QN24</accession>
<sequence length="168" mass="18124">WYVGRNQEQGHVVGGSQVGQLGGPVTMLYVRVGLVQSPGSPGGTFNVLVEFREHYFQFSMVKIPCDHMHCFQVFILLFATERVVEVAKGRASVSIRWYVYSSYQDNGKLTGKVNRPASDFDELQVSGAVPIDGGHVCAPAVVHVHTQSSSPGLTGVVAPVMPVCCVAC</sequence>
<dbReference type="EMBL" id="JAHRIN010017142">
    <property type="protein sequence ID" value="MEQ2196872.1"/>
    <property type="molecule type" value="Genomic_DNA"/>
</dbReference>
<name>A0ABV0QN24_9TELE</name>
<gene>
    <name evidence="1" type="ORF">XENOCAPTIV_016267</name>
</gene>
<organism evidence="1 2">
    <name type="scientific">Xenoophorus captivus</name>
    <dbReference type="NCBI Taxonomy" id="1517983"/>
    <lineage>
        <taxon>Eukaryota</taxon>
        <taxon>Metazoa</taxon>
        <taxon>Chordata</taxon>
        <taxon>Craniata</taxon>
        <taxon>Vertebrata</taxon>
        <taxon>Euteleostomi</taxon>
        <taxon>Actinopterygii</taxon>
        <taxon>Neopterygii</taxon>
        <taxon>Teleostei</taxon>
        <taxon>Neoteleostei</taxon>
        <taxon>Acanthomorphata</taxon>
        <taxon>Ovalentaria</taxon>
        <taxon>Atherinomorphae</taxon>
        <taxon>Cyprinodontiformes</taxon>
        <taxon>Goodeidae</taxon>
        <taxon>Xenoophorus</taxon>
    </lineage>
</organism>
<comment type="caution">
    <text evidence="1">The sequence shown here is derived from an EMBL/GenBank/DDBJ whole genome shotgun (WGS) entry which is preliminary data.</text>
</comment>